<dbReference type="EMBL" id="JAIZAY010000001">
    <property type="protein sequence ID" value="KAJ8049075.1"/>
    <property type="molecule type" value="Genomic_DNA"/>
</dbReference>
<dbReference type="InterPro" id="IPR007111">
    <property type="entry name" value="NACHT_NTPase"/>
</dbReference>
<accession>A0A9Q1CQ77</accession>
<dbReference type="AlphaFoldDB" id="A0A9Q1CQ77"/>
<dbReference type="PANTHER" id="PTHR46312">
    <property type="entry name" value="NACHT DOMAIN-CONTAINING PROTEIN"/>
    <property type="match status" value="1"/>
</dbReference>
<evidence type="ECO:0000259" key="1">
    <source>
        <dbReference type="PROSITE" id="PS50837"/>
    </source>
</evidence>
<dbReference type="Pfam" id="PF05729">
    <property type="entry name" value="NACHT"/>
    <property type="match status" value="1"/>
</dbReference>
<evidence type="ECO:0000313" key="3">
    <source>
        <dbReference type="Proteomes" id="UP001152320"/>
    </source>
</evidence>
<comment type="caution">
    <text evidence="2">The sequence shown here is derived from an EMBL/GenBank/DDBJ whole genome shotgun (WGS) entry which is preliminary data.</text>
</comment>
<dbReference type="OrthoDB" id="120976at2759"/>
<organism evidence="2 3">
    <name type="scientific">Holothuria leucospilota</name>
    <name type="common">Black long sea cucumber</name>
    <name type="synonym">Mertensiothuria leucospilota</name>
    <dbReference type="NCBI Taxonomy" id="206669"/>
    <lineage>
        <taxon>Eukaryota</taxon>
        <taxon>Metazoa</taxon>
        <taxon>Echinodermata</taxon>
        <taxon>Eleutherozoa</taxon>
        <taxon>Echinozoa</taxon>
        <taxon>Holothuroidea</taxon>
        <taxon>Aspidochirotacea</taxon>
        <taxon>Aspidochirotida</taxon>
        <taxon>Holothuriidae</taxon>
        <taxon>Holothuria</taxon>
    </lineage>
</organism>
<dbReference type="Proteomes" id="UP001152320">
    <property type="component" value="Chromosome 1"/>
</dbReference>
<protein>
    <submittedName>
        <fullName evidence="2">NLR family CARD domain-containing protein 4</fullName>
    </submittedName>
</protein>
<feature type="domain" description="NACHT" evidence="1">
    <location>
        <begin position="100"/>
        <end position="222"/>
    </location>
</feature>
<dbReference type="InterPro" id="IPR027417">
    <property type="entry name" value="P-loop_NTPase"/>
</dbReference>
<dbReference type="PROSITE" id="PS50837">
    <property type="entry name" value="NACHT"/>
    <property type="match status" value="1"/>
</dbReference>
<dbReference type="PANTHER" id="PTHR46312:SF2">
    <property type="entry name" value="NUCLEOTIDE-BINDING OLIGOMERIZATION DOMAIN-CONTAINING PROTEIN 2-LIKE"/>
    <property type="match status" value="1"/>
</dbReference>
<gene>
    <name evidence="2" type="ORF">HOLleu_01646</name>
</gene>
<sequence>MICFVEDKCQEIRNHFLFFCFPSFVENRQKFIKDLKQKYENQYQTVQPIPYIRDRLYCVDRVFVEGGIEYLVAKKIIGEDDWDPLQSYQDIFNDPRVISNRRTLEGDPGYGKSTVTLQIAYDWCNSTPGSYLHKFEILILIRLRQLRGVTSIYSAVRLFILPKDSTLSEDDVKYILQSSSSVLIVLDGFDEYPDQDSKMSDIISIIRRDMFYHFDVLVTTRTACLPNELAPQTQRIRLTGFDERARDEYIRKAVVGNNDVAARKIKQQLKVSSVLADVCQVPLFFVMFAHMSHESDLLKKFNSVTHFFGYMMGCFHSHLKNKGKDTNTEVLDSTTISHTELDKVSFDALRGKNQQLVWEKNKLREQLGKKCYEIYVRLGILVEEEALDLESFSGIHASSKHIKEKTEVRFYHKLFCEWFAAHHLSNLVCSNKVSAGNQTKLKQSLFRKKALCDILDEFDPFDLQYIFRFSCGLNADAAEKIIKYLKAKKTSDRFAVLCILEREGEIGKILETVRDLCSNTIRINADDSLLLQRSTIDLMELASSNSVPIAHLYLSNCCSTVDLTGGSHLQLKSNLPVPALATLKELSIHESGREITSEEFKGILEYSSKCLELRELW</sequence>
<keyword evidence="3" id="KW-1185">Reference proteome</keyword>
<proteinExistence type="predicted"/>
<reference evidence="2" key="1">
    <citation type="submission" date="2021-10" db="EMBL/GenBank/DDBJ databases">
        <title>Tropical sea cucumber genome reveals ecological adaptation and Cuvierian tubules defense mechanism.</title>
        <authorList>
            <person name="Chen T."/>
        </authorList>
    </citation>
    <scope>NUCLEOTIDE SEQUENCE</scope>
    <source>
        <strain evidence="2">Nanhai2018</strain>
        <tissue evidence="2">Muscle</tissue>
    </source>
</reference>
<dbReference type="SUPFAM" id="SSF52540">
    <property type="entry name" value="P-loop containing nucleoside triphosphate hydrolases"/>
    <property type="match status" value="1"/>
</dbReference>
<evidence type="ECO:0000313" key="2">
    <source>
        <dbReference type="EMBL" id="KAJ8049075.1"/>
    </source>
</evidence>
<dbReference type="Gene3D" id="3.40.50.300">
    <property type="entry name" value="P-loop containing nucleotide triphosphate hydrolases"/>
    <property type="match status" value="1"/>
</dbReference>
<name>A0A9Q1CQ77_HOLLE</name>